<sequence length="109" mass="12664">MLEIEYFGFEHEPTDITRHIIDGLLQYKDRVVVITQRDSEVRIVRNASQIRPKFIRIIVVEGLYTNLKKQNPNRWDILNLGVSIPIQVVIVKDMVSLFTIIGETETEPS</sequence>
<organism evidence="1 2">
    <name type="scientific">Candidatus Woesebacteria bacterium RIFCSPHIGHO2_01_FULL_41_10</name>
    <dbReference type="NCBI Taxonomy" id="1802500"/>
    <lineage>
        <taxon>Bacteria</taxon>
        <taxon>Candidatus Woeseibacteriota</taxon>
    </lineage>
</organism>
<protein>
    <submittedName>
        <fullName evidence="1">Uncharacterized protein</fullName>
    </submittedName>
</protein>
<accession>A0A1F7YPK8</accession>
<reference evidence="1 2" key="1">
    <citation type="journal article" date="2016" name="Nat. Commun.">
        <title>Thousands of microbial genomes shed light on interconnected biogeochemical processes in an aquifer system.</title>
        <authorList>
            <person name="Anantharaman K."/>
            <person name="Brown C.T."/>
            <person name="Hug L.A."/>
            <person name="Sharon I."/>
            <person name="Castelle C.J."/>
            <person name="Probst A.J."/>
            <person name="Thomas B.C."/>
            <person name="Singh A."/>
            <person name="Wilkins M.J."/>
            <person name="Karaoz U."/>
            <person name="Brodie E.L."/>
            <person name="Williams K.H."/>
            <person name="Hubbard S.S."/>
            <person name="Banfield J.F."/>
        </authorList>
    </citation>
    <scope>NUCLEOTIDE SEQUENCE [LARGE SCALE GENOMIC DNA]</scope>
</reference>
<comment type="caution">
    <text evidence="1">The sequence shown here is derived from an EMBL/GenBank/DDBJ whole genome shotgun (WGS) entry which is preliminary data.</text>
</comment>
<dbReference type="AlphaFoldDB" id="A0A1F7YPK8"/>
<dbReference type="STRING" id="1802500.A2801_02705"/>
<evidence type="ECO:0000313" key="1">
    <source>
        <dbReference type="EMBL" id="OGM28849.1"/>
    </source>
</evidence>
<evidence type="ECO:0000313" key="2">
    <source>
        <dbReference type="Proteomes" id="UP000177263"/>
    </source>
</evidence>
<gene>
    <name evidence="1" type="ORF">A2801_02705</name>
</gene>
<dbReference type="EMBL" id="MGGM01000023">
    <property type="protein sequence ID" value="OGM28849.1"/>
    <property type="molecule type" value="Genomic_DNA"/>
</dbReference>
<name>A0A1F7YPK8_9BACT</name>
<dbReference type="Proteomes" id="UP000177263">
    <property type="component" value="Unassembled WGS sequence"/>
</dbReference>
<proteinExistence type="predicted"/>